<dbReference type="AlphaFoldDB" id="A0A2I2KVE9"/>
<name>A0A2I2KVE9_9ACTN</name>
<protein>
    <submittedName>
        <fullName evidence="3">Formyl-CoA transferase</fullName>
    </submittedName>
</protein>
<dbReference type="PANTHER" id="PTHR48207">
    <property type="entry name" value="SUCCINATE--HYDROXYMETHYLGLUTARATE COA-TRANSFERASE"/>
    <property type="match status" value="1"/>
</dbReference>
<dbReference type="GO" id="GO:0008410">
    <property type="term" value="F:CoA-transferase activity"/>
    <property type="evidence" value="ECO:0007669"/>
    <property type="project" value="TreeGrafter"/>
</dbReference>
<keyword evidence="4" id="KW-1185">Reference proteome</keyword>
<sequence>MTDLPAFASGPLPSGPLPSGALSGVRIVDTSGVAAGPFGTMLLADLGADVIKVERPGRGDDSRRLDVNYRGGESGYYLGINKNKRSIALDLADPDDRGVLDGLLARADVFVESFRPGRADKLGLGFDAVHARHPALVYCSVKGYGRVGPSAALPGYDLLAQAVGGLMDITGEADGPPARSGAPVADLATGIYAALGILAALRHAERTGEGQHLTVSLVGSALSLLAPYTVSAAFGTPFRRCGSAHSTIAPYQAFQGRDEAYFIVAAANDSLWSRLCVAIGLDPDRLDPRFASNEGRARHRGEVEATLQAVFSTRDADHWVGVIRAAGVPTCRVETLGEALASEEWRANGYLADVAHPTAGEVPVVVAPLQLSRTPVTVRSYPPRLDEHGTQIRGEAAASSAPAFDAGGGTAG</sequence>
<dbReference type="EMBL" id="FZMO01000284">
    <property type="protein sequence ID" value="SNQ49626.1"/>
    <property type="molecule type" value="Genomic_DNA"/>
</dbReference>
<dbReference type="InterPro" id="IPR044855">
    <property type="entry name" value="CoA-Trfase_III_dom3_sf"/>
</dbReference>
<dbReference type="InterPro" id="IPR023606">
    <property type="entry name" value="CoA-Trfase_III_dom_1_sf"/>
</dbReference>
<dbReference type="OrthoDB" id="9797653at2"/>
<feature type="compositionally biased region" description="Low complexity" evidence="2">
    <location>
        <begin position="394"/>
        <end position="405"/>
    </location>
</feature>
<dbReference type="PANTHER" id="PTHR48207:SF4">
    <property type="entry name" value="BLL6097 PROTEIN"/>
    <property type="match status" value="1"/>
</dbReference>
<keyword evidence="1 3" id="KW-0808">Transferase</keyword>
<proteinExistence type="predicted"/>
<evidence type="ECO:0000256" key="1">
    <source>
        <dbReference type="ARBA" id="ARBA00022679"/>
    </source>
</evidence>
<dbReference type="SUPFAM" id="SSF89796">
    <property type="entry name" value="CoA-transferase family III (CaiB/BaiF)"/>
    <property type="match status" value="1"/>
</dbReference>
<dbReference type="Proteomes" id="UP000234331">
    <property type="component" value="Unassembled WGS sequence"/>
</dbReference>
<dbReference type="RefSeq" id="WP_101833080.1">
    <property type="nucleotide sequence ID" value="NZ_FZMO01000284.1"/>
</dbReference>
<dbReference type="InterPro" id="IPR003673">
    <property type="entry name" value="CoA-Trfase_fam_III"/>
</dbReference>
<dbReference type="Pfam" id="PF02515">
    <property type="entry name" value="CoA_transf_3"/>
    <property type="match status" value="1"/>
</dbReference>
<organism evidence="3 4">
    <name type="scientific">Frankia canadensis</name>
    <dbReference type="NCBI Taxonomy" id="1836972"/>
    <lineage>
        <taxon>Bacteria</taxon>
        <taxon>Bacillati</taxon>
        <taxon>Actinomycetota</taxon>
        <taxon>Actinomycetes</taxon>
        <taxon>Frankiales</taxon>
        <taxon>Frankiaceae</taxon>
        <taxon>Frankia</taxon>
    </lineage>
</organism>
<accession>A0A2I2KVE9</accession>
<dbReference type="Gene3D" id="3.30.1540.10">
    <property type="entry name" value="formyl-coa transferase, domain 3"/>
    <property type="match status" value="1"/>
</dbReference>
<reference evidence="3 4" key="1">
    <citation type="submission" date="2017-06" db="EMBL/GenBank/DDBJ databases">
        <authorList>
            <person name="Kim H.J."/>
            <person name="Triplett B.A."/>
        </authorList>
    </citation>
    <scope>NUCLEOTIDE SEQUENCE [LARGE SCALE GENOMIC DNA]</scope>
    <source>
        <strain evidence="3">FRACA_ARgP5</strain>
    </source>
</reference>
<gene>
    <name evidence="3" type="ORF">FRACA_3540005</name>
</gene>
<dbReference type="InterPro" id="IPR050483">
    <property type="entry name" value="CoA-transferase_III_domain"/>
</dbReference>
<evidence type="ECO:0000313" key="4">
    <source>
        <dbReference type="Proteomes" id="UP000234331"/>
    </source>
</evidence>
<dbReference type="Gene3D" id="3.40.50.10540">
    <property type="entry name" value="Crotonobetainyl-coa:carnitine coa-transferase, domain 1"/>
    <property type="match status" value="1"/>
</dbReference>
<feature type="region of interest" description="Disordered" evidence="2">
    <location>
        <begin position="393"/>
        <end position="412"/>
    </location>
</feature>
<evidence type="ECO:0000256" key="2">
    <source>
        <dbReference type="SAM" id="MobiDB-lite"/>
    </source>
</evidence>
<evidence type="ECO:0000313" key="3">
    <source>
        <dbReference type="EMBL" id="SNQ49626.1"/>
    </source>
</evidence>